<keyword evidence="2" id="KW-1185">Reference proteome</keyword>
<accession>A0ACC4E0Z1</accession>
<dbReference type="EMBL" id="JBGNUJ010000003">
    <property type="protein sequence ID" value="KAL3961977.1"/>
    <property type="molecule type" value="Genomic_DNA"/>
</dbReference>
<evidence type="ECO:0000313" key="2">
    <source>
        <dbReference type="Proteomes" id="UP001638806"/>
    </source>
</evidence>
<evidence type="ECO:0000313" key="1">
    <source>
        <dbReference type="EMBL" id="KAL3961977.1"/>
    </source>
</evidence>
<comment type="caution">
    <text evidence="1">The sequence shown here is derived from an EMBL/GenBank/DDBJ whole genome shotgun (WGS) entry which is preliminary data.</text>
</comment>
<dbReference type="Proteomes" id="UP001638806">
    <property type="component" value="Unassembled WGS sequence"/>
</dbReference>
<protein>
    <submittedName>
        <fullName evidence="1">Uncharacterized protein</fullName>
    </submittedName>
</protein>
<organism evidence="1 2">
    <name type="scientific">Purpureocillium lilacinum</name>
    <name type="common">Paecilomyces lilacinus</name>
    <dbReference type="NCBI Taxonomy" id="33203"/>
    <lineage>
        <taxon>Eukaryota</taxon>
        <taxon>Fungi</taxon>
        <taxon>Dikarya</taxon>
        <taxon>Ascomycota</taxon>
        <taxon>Pezizomycotina</taxon>
        <taxon>Sordariomycetes</taxon>
        <taxon>Hypocreomycetidae</taxon>
        <taxon>Hypocreales</taxon>
        <taxon>Ophiocordycipitaceae</taxon>
        <taxon>Purpureocillium</taxon>
    </lineage>
</organism>
<reference evidence="1" key="1">
    <citation type="submission" date="2024-12" db="EMBL/GenBank/DDBJ databases">
        <title>Comparative genomics and development of molecular markers within Purpureocillium lilacinum and among Purpureocillium species.</title>
        <authorList>
            <person name="Yeh Z.-Y."/>
            <person name="Ni N.-T."/>
            <person name="Lo P.-H."/>
            <person name="Mushyakhwo K."/>
            <person name="Lin C.-F."/>
            <person name="Nai Y.-S."/>
        </authorList>
    </citation>
    <scope>NUCLEOTIDE SEQUENCE</scope>
    <source>
        <strain evidence="1">NCHU-NPUST-175</strain>
    </source>
</reference>
<sequence length="396" mass="45142">MDSYTSSYRDSSARSPNDRTWGRDDREDRGDRGDNFYRARSPGNDRRERRRSRSPGPVDRYEPRSRRDDRDRDDRRRIAEPPANIDRYVPEGNLNAPGGTREAQEERDKEKAKIQAAYDAYKEELQAKMARQFVSEHKKEQWFRERYVAEVKDELRAKLNEMRRGAYSQWEQDLESGTFDNFSLEGLPKSESNGAGGVVEKEEGEATASNEILGVGDLVPASGADIRDENQFQPTLLIKTIAPHVSRHNLEVFCKENLGEEEGGFKWLSLSDPNPSKRYHRIGWVMLHPSSETAIPTDRADFKDEDGDETIKSPQPVSTAEKALDAVNGKTVKDEVRGDFVCHVGVHNPPSNPRKKALWDLFSAPERIEKDLLLVQRLVNKFEEDFGSDFSAVPQG</sequence>
<name>A0ACC4E0Z1_PURLI</name>
<gene>
    <name evidence="1" type="ORF">ACCO45_003500</name>
</gene>
<proteinExistence type="predicted"/>